<reference evidence="5" key="2">
    <citation type="submission" date="2022-11" db="EMBL/GenBank/DDBJ databases">
        <title>Prophages regulate Shewanella fidelis motility and biofilm formation: implications for gut colonization dynamics in Ciona robusta.</title>
        <authorList>
            <person name="Natarajan O."/>
            <person name="Gibboney S.L."/>
            <person name="Young M.N."/>
            <person name="Lim S.J."/>
            <person name="Pluta N."/>
            <person name="Atkinson C.G.F."/>
            <person name="Leigh B.A."/>
            <person name="Liberti A."/>
            <person name="Kees E."/>
            <person name="Breitbart M."/>
            <person name="Gralnick J."/>
            <person name="Dishaw L.J."/>
        </authorList>
    </citation>
    <scope>NUCLEOTIDE SEQUENCE</scope>
    <source>
        <strain evidence="5">3313</strain>
    </source>
</reference>
<dbReference type="PANTHER" id="PTHR33607">
    <property type="entry name" value="ENDONUCLEASE-1"/>
    <property type="match status" value="1"/>
</dbReference>
<keyword evidence="2" id="KW-0540">Nuclease</keyword>
<evidence type="ECO:0000256" key="3">
    <source>
        <dbReference type="ARBA" id="ARBA00022801"/>
    </source>
</evidence>
<sequence>MNIRTLSIAIAALLPLTTFAQSGEGNTTIKSFNKAKKTLERKVYYDHRVTLYCNAEFDSKKNIKLPRGFTTEKHVKRAKRVEWEHVVPAENFGRTFSEWRDGHPSCVNNKGKNFKGRKCAEKVNHDYRLMQSDLYNLYPAVGAVNATRANYNFAMLPSSSSSFGSCEVKVHDRKVEPTIGSRGRIARTYLYMEQAYPRYKMSKQQKQLMTAWDKQFPVSKWECKRAERIEKIQKNRNNIVYSRCETMGYN</sequence>
<dbReference type="InterPro" id="IPR044925">
    <property type="entry name" value="His-Me_finger_sf"/>
</dbReference>
<dbReference type="PANTHER" id="PTHR33607:SF2">
    <property type="entry name" value="ENDONUCLEASE-1"/>
    <property type="match status" value="1"/>
</dbReference>
<evidence type="ECO:0000256" key="1">
    <source>
        <dbReference type="ARBA" id="ARBA00006429"/>
    </source>
</evidence>
<dbReference type="Proteomes" id="UP001259340">
    <property type="component" value="Unassembled WGS sequence"/>
</dbReference>
<dbReference type="AlphaFoldDB" id="A0AAW8NMB8"/>
<evidence type="ECO:0000256" key="2">
    <source>
        <dbReference type="ARBA" id="ARBA00022722"/>
    </source>
</evidence>
<feature type="chain" id="PRO_5043812978" evidence="4">
    <location>
        <begin position="21"/>
        <end position="250"/>
    </location>
</feature>
<dbReference type="GO" id="GO:0004519">
    <property type="term" value="F:endonuclease activity"/>
    <property type="evidence" value="ECO:0007669"/>
    <property type="project" value="UniProtKB-KW"/>
</dbReference>
<dbReference type="EMBL" id="JAPMLD010000002">
    <property type="protein sequence ID" value="MDW4823733.1"/>
    <property type="molecule type" value="Genomic_DNA"/>
</dbReference>
<evidence type="ECO:0000256" key="4">
    <source>
        <dbReference type="SAM" id="SignalP"/>
    </source>
</evidence>
<evidence type="ECO:0000313" key="5">
    <source>
        <dbReference type="EMBL" id="MDR8523831.1"/>
    </source>
</evidence>
<keyword evidence="3" id="KW-0378">Hydrolase</keyword>
<dbReference type="RefSeq" id="WP_310654673.1">
    <property type="nucleotide sequence ID" value="NZ_JAPMLA010000001.1"/>
</dbReference>
<evidence type="ECO:0000313" key="8">
    <source>
        <dbReference type="Proteomes" id="UP001271263"/>
    </source>
</evidence>
<dbReference type="SUPFAM" id="SSF54060">
    <property type="entry name" value="His-Me finger endonucleases"/>
    <property type="match status" value="1"/>
</dbReference>
<keyword evidence="5" id="KW-0255">Endonuclease</keyword>
<keyword evidence="4" id="KW-0732">Signal</keyword>
<dbReference type="InterPro" id="IPR007346">
    <property type="entry name" value="Endonuclease-I"/>
</dbReference>
<dbReference type="EMBL" id="JAPMLE010000001">
    <property type="protein sequence ID" value="MDR8523831.1"/>
    <property type="molecule type" value="Genomic_DNA"/>
</dbReference>
<reference evidence="6 8" key="1">
    <citation type="journal article" date="2022" name="bioRxiv">
        <title>Prophages regulate Shewanella fidelis 3313 motility and biofilm formation: implications for gut colonization dynamics in Ciona robusta.</title>
        <authorList>
            <person name="Natarajan O."/>
            <person name="Gibboney S.L."/>
            <person name="Young M.N."/>
            <person name="Lim S.J."/>
            <person name="Pluta N."/>
            <person name="Atkinson C.G."/>
            <person name="Leigh B.A."/>
            <person name="Liberti A."/>
            <person name="Kees E.D."/>
            <person name="Breitbart M."/>
            <person name="Gralnick J.A."/>
            <person name="Dishaw L.J."/>
        </authorList>
    </citation>
    <scope>NUCLEOTIDE SEQUENCE [LARGE SCALE GENOMIC DNA]</scope>
    <source>
        <strain evidence="6 8">JG4066</strain>
    </source>
</reference>
<evidence type="ECO:0000313" key="7">
    <source>
        <dbReference type="Proteomes" id="UP001259340"/>
    </source>
</evidence>
<accession>A0AAW8NMB8</accession>
<comment type="caution">
    <text evidence="5">The sequence shown here is derived from an EMBL/GenBank/DDBJ whole genome shotgun (WGS) entry which is preliminary data.</text>
</comment>
<dbReference type="Proteomes" id="UP001271263">
    <property type="component" value="Unassembled WGS sequence"/>
</dbReference>
<protein>
    <submittedName>
        <fullName evidence="5">Endonuclease</fullName>
    </submittedName>
</protein>
<feature type="signal peptide" evidence="4">
    <location>
        <begin position="1"/>
        <end position="20"/>
    </location>
</feature>
<evidence type="ECO:0000313" key="6">
    <source>
        <dbReference type="EMBL" id="MDW4823733.1"/>
    </source>
</evidence>
<comment type="similarity">
    <text evidence="1">Belongs to the EndA/NucM nuclease family.</text>
</comment>
<keyword evidence="8" id="KW-1185">Reference proteome</keyword>
<organism evidence="5 7">
    <name type="scientific">Shewanella fidelis</name>
    <dbReference type="NCBI Taxonomy" id="173509"/>
    <lineage>
        <taxon>Bacteria</taxon>
        <taxon>Pseudomonadati</taxon>
        <taxon>Pseudomonadota</taxon>
        <taxon>Gammaproteobacteria</taxon>
        <taxon>Alteromonadales</taxon>
        <taxon>Shewanellaceae</taxon>
        <taxon>Shewanella</taxon>
    </lineage>
</organism>
<dbReference type="GO" id="GO:0016787">
    <property type="term" value="F:hydrolase activity"/>
    <property type="evidence" value="ECO:0007669"/>
    <property type="project" value="UniProtKB-KW"/>
</dbReference>
<dbReference type="Pfam" id="PF04231">
    <property type="entry name" value="Endonuclease_1"/>
    <property type="match status" value="1"/>
</dbReference>
<proteinExistence type="inferred from homology"/>
<name>A0AAW8NMB8_9GAMM</name>
<gene>
    <name evidence="5" type="ORF">OS133_09120</name>
    <name evidence="6" type="ORF">OS134_06590</name>
</gene>